<evidence type="ECO:0000256" key="1">
    <source>
        <dbReference type="ARBA" id="ARBA00004141"/>
    </source>
</evidence>
<reference evidence="14" key="1">
    <citation type="submission" date="2021-02" db="EMBL/GenBank/DDBJ databases">
        <authorList>
            <person name="Dougan E. K."/>
            <person name="Rhodes N."/>
            <person name="Thang M."/>
            <person name="Chan C."/>
        </authorList>
    </citation>
    <scope>NUCLEOTIDE SEQUENCE</scope>
</reference>
<dbReference type="GO" id="GO:0001508">
    <property type="term" value="P:action potential"/>
    <property type="evidence" value="ECO:0007669"/>
    <property type="project" value="TreeGrafter"/>
</dbReference>
<evidence type="ECO:0000313" key="15">
    <source>
        <dbReference type="Proteomes" id="UP000654075"/>
    </source>
</evidence>
<dbReference type="OrthoDB" id="297496at2759"/>
<evidence type="ECO:0000256" key="9">
    <source>
        <dbReference type="ARBA" id="ARBA00023136"/>
    </source>
</evidence>
<sequence>MLSSIVDGPVERPLMAPHGSEDDSEGSSKDDPVFKAFCEHDPLLRPRVWMFLSNSAEGPLGLRLAARIYHAFMLVSVVSLIVLDSTDAYDTVDSEQNWYWSAELVVTVIWSFEFWLRVWSGVEAKTREEELSASKEWFLPPRLVLHLVDLISLLALIGDLCIDSNDLRGVASCGMLRLFTLFRLDRDWHCFRPVLAVLWNEAHALCATVGIALLVLLVSAVIMFYIESPTNDDFQSVADSLWWASAALTTVGYGDVYPTSDWGRFFGSVLSFLGIGLFALPAGILASGFLNQRLSDSKKGAWTDTLTAHIDARLDEHTGKLVLLTGNLALQIDMLQADMNSMNAASNVQRPREDSLISTTRAGSFLY</sequence>
<keyword evidence="4 12" id="KW-0812">Transmembrane</keyword>
<keyword evidence="5" id="KW-0631">Potassium channel</keyword>
<protein>
    <recommendedName>
        <fullName evidence="13">Ion transport domain-containing protein</fullName>
    </recommendedName>
</protein>
<evidence type="ECO:0000256" key="2">
    <source>
        <dbReference type="ARBA" id="ARBA00022448"/>
    </source>
</evidence>
<proteinExistence type="predicted"/>
<feature type="region of interest" description="Disordered" evidence="11">
    <location>
        <begin position="1"/>
        <end position="31"/>
    </location>
</feature>
<evidence type="ECO:0000256" key="6">
    <source>
        <dbReference type="ARBA" id="ARBA00022958"/>
    </source>
</evidence>
<keyword evidence="8" id="KW-0406">Ion transport</keyword>
<dbReference type="PANTHER" id="PTHR11537:SF254">
    <property type="entry name" value="POTASSIUM VOLTAGE-GATED CHANNEL PROTEIN SHAB"/>
    <property type="match status" value="1"/>
</dbReference>
<feature type="transmembrane region" description="Helical" evidence="12">
    <location>
        <begin position="68"/>
        <end position="86"/>
    </location>
</feature>
<dbReference type="EMBL" id="CAJNNV010028918">
    <property type="protein sequence ID" value="CAE8626141.1"/>
    <property type="molecule type" value="Genomic_DNA"/>
</dbReference>
<keyword evidence="9 12" id="KW-0472">Membrane</keyword>
<dbReference type="InterPro" id="IPR005821">
    <property type="entry name" value="Ion_trans_dom"/>
</dbReference>
<keyword evidence="3" id="KW-0633">Potassium transport</keyword>
<dbReference type="SUPFAM" id="SSF81324">
    <property type="entry name" value="Voltage-gated potassium channels"/>
    <property type="match status" value="1"/>
</dbReference>
<dbReference type="PRINTS" id="PR00169">
    <property type="entry name" value="KCHANNEL"/>
</dbReference>
<dbReference type="InterPro" id="IPR028325">
    <property type="entry name" value="VG_K_chnl"/>
</dbReference>
<dbReference type="Proteomes" id="UP000654075">
    <property type="component" value="Unassembled WGS sequence"/>
</dbReference>
<evidence type="ECO:0000256" key="4">
    <source>
        <dbReference type="ARBA" id="ARBA00022692"/>
    </source>
</evidence>
<evidence type="ECO:0000259" key="13">
    <source>
        <dbReference type="Pfam" id="PF00520"/>
    </source>
</evidence>
<dbReference type="AlphaFoldDB" id="A0A813GG54"/>
<keyword evidence="2" id="KW-0813">Transport</keyword>
<dbReference type="PANTHER" id="PTHR11537">
    <property type="entry name" value="VOLTAGE-GATED POTASSIUM CHANNEL"/>
    <property type="match status" value="1"/>
</dbReference>
<evidence type="ECO:0000256" key="10">
    <source>
        <dbReference type="ARBA" id="ARBA00023303"/>
    </source>
</evidence>
<name>A0A813GG54_POLGL</name>
<evidence type="ECO:0000256" key="7">
    <source>
        <dbReference type="ARBA" id="ARBA00022989"/>
    </source>
</evidence>
<evidence type="ECO:0000256" key="5">
    <source>
        <dbReference type="ARBA" id="ARBA00022826"/>
    </source>
</evidence>
<gene>
    <name evidence="14" type="ORF">PGLA1383_LOCUS43102</name>
</gene>
<keyword evidence="15" id="KW-1185">Reference proteome</keyword>
<dbReference type="Pfam" id="PF00520">
    <property type="entry name" value="Ion_trans"/>
    <property type="match status" value="1"/>
</dbReference>
<evidence type="ECO:0000256" key="8">
    <source>
        <dbReference type="ARBA" id="ARBA00023065"/>
    </source>
</evidence>
<evidence type="ECO:0000256" key="3">
    <source>
        <dbReference type="ARBA" id="ARBA00022538"/>
    </source>
</evidence>
<keyword evidence="10" id="KW-0407">Ion channel</keyword>
<feature type="transmembrane region" description="Helical" evidence="12">
    <location>
        <begin position="265"/>
        <end position="290"/>
    </location>
</feature>
<feature type="domain" description="Ion transport" evidence="13">
    <location>
        <begin position="70"/>
        <end position="292"/>
    </location>
</feature>
<comment type="caution">
    <text evidence="14">The sequence shown here is derived from an EMBL/GenBank/DDBJ whole genome shotgun (WGS) entry which is preliminary data.</text>
</comment>
<keyword evidence="6" id="KW-0630">Potassium</keyword>
<dbReference type="GO" id="GO:0005249">
    <property type="term" value="F:voltage-gated potassium channel activity"/>
    <property type="evidence" value="ECO:0007669"/>
    <property type="project" value="InterPro"/>
</dbReference>
<feature type="transmembrane region" description="Helical" evidence="12">
    <location>
        <begin position="204"/>
        <end position="226"/>
    </location>
</feature>
<dbReference type="GO" id="GO:0008076">
    <property type="term" value="C:voltage-gated potassium channel complex"/>
    <property type="evidence" value="ECO:0007669"/>
    <property type="project" value="InterPro"/>
</dbReference>
<keyword evidence="7 12" id="KW-1133">Transmembrane helix</keyword>
<dbReference type="Gene3D" id="1.10.287.70">
    <property type="match status" value="1"/>
</dbReference>
<comment type="subcellular location">
    <subcellularLocation>
        <location evidence="1">Membrane</location>
        <topology evidence="1">Multi-pass membrane protein</topology>
    </subcellularLocation>
</comment>
<evidence type="ECO:0000256" key="12">
    <source>
        <dbReference type="SAM" id="Phobius"/>
    </source>
</evidence>
<evidence type="ECO:0000313" key="14">
    <source>
        <dbReference type="EMBL" id="CAE8626141.1"/>
    </source>
</evidence>
<organism evidence="14 15">
    <name type="scientific">Polarella glacialis</name>
    <name type="common">Dinoflagellate</name>
    <dbReference type="NCBI Taxonomy" id="89957"/>
    <lineage>
        <taxon>Eukaryota</taxon>
        <taxon>Sar</taxon>
        <taxon>Alveolata</taxon>
        <taxon>Dinophyceae</taxon>
        <taxon>Suessiales</taxon>
        <taxon>Suessiaceae</taxon>
        <taxon>Polarella</taxon>
    </lineage>
</organism>
<accession>A0A813GG54</accession>
<evidence type="ECO:0000256" key="11">
    <source>
        <dbReference type="SAM" id="MobiDB-lite"/>
    </source>
</evidence>